<dbReference type="SUPFAM" id="SSF46689">
    <property type="entry name" value="Homeodomain-like"/>
    <property type="match status" value="1"/>
</dbReference>
<evidence type="ECO:0000313" key="7">
    <source>
        <dbReference type="Proteomes" id="UP001140949"/>
    </source>
</evidence>
<evidence type="ECO:0000256" key="4">
    <source>
        <dbReference type="SAM" id="MobiDB-lite"/>
    </source>
</evidence>
<gene>
    <name evidence="6" type="ORF">M6B38_343505</name>
</gene>
<feature type="compositionally biased region" description="Basic and acidic residues" evidence="4">
    <location>
        <begin position="104"/>
        <end position="116"/>
    </location>
</feature>
<dbReference type="InterPro" id="IPR001356">
    <property type="entry name" value="HD"/>
</dbReference>
<name>A0AAX6GT61_IRIPA</name>
<evidence type="ECO:0000259" key="5">
    <source>
        <dbReference type="PROSITE" id="PS50071"/>
    </source>
</evidence>
<dbReference type="Proteomes" id="UP001140949">
    <property type="component" value="Unassembled WGS sequence"/>
</dbReference>
<accession>A0AAX6GT61</accession>
<comment type="subcellular location">
    <subcellularLocation>
        <location evidence="1 2 3">Nucleus</location>
    </subcellularLocation>
</comment>
<keyword evidence="7" id="KW-1185">Reference proteome</keyword>
<dbReference type="AlphaFoldDB" id="A0AAX6GT61"/>
<dbReference type="CDD" id="cd00086">
    <property type="entry name" value="homeodomain"/>
    <property type="match status" value="1"/>
</dbReference>
<dbReference type="Pfam" id="PF00046">
    <property type="entry name" value="Homeodomain"/>
    <property type="match status" value="1"/>
</dbReference>
<evidence type="ECO:0000313" key="6">
    <source>
        <dbReference type="EMBL" id="KAJ6831926.1"/>
    </source>
</evidence>
<feature type="region of interest" description="Disordered" evidence="4">
    <location>
        <begin position="93"/>
        <end position="116"/>
    </location>
</feature>
<dbReference type="InterPro" id="IPR009057">
    <property type="entry name" value="Homeodomain-like_sf"/>
</dbReference>
<dbReference type="Gene3D" id="1.10.10.60">
    <property type="entry name" value="Homeodomain-like"/>
    <property type="match status" value="1"/>
</dbReference>
<keyword evidence="2 3" id="KW-0238">DNA-binding</keyword>
<feature type="domain" description="Homeobox" evidence="5">
    <location>
        <begin position="9"/>
        <end position="69"/>
    </location>
</feature>
<feature type="region of interest" description="Disordered" evidence="4">
    <location>
        <begin position="558"/>
        <end position="584"/>
    </location>
</feature>
<dbReference type="SMART" id="SM00389">
    <property type="entry name" value="HOX"/>
    <property type="match status" value="1"/>
</dbReference>
<organism evidence="6 7">
    <name type="scientific">Iris pallida</name>
    <name type="common">Sweet iris</name>
    <dbReference type="NCBI Taxonomy" id="29817"/>
    <lineage>
        <taxon>Eukaryota</taxon>
        <taxon>Viridiplantae</taxon>
        <taxon>Streptophyta</taxon>
        <taxon>Embryophyta</taxon>
        <taxon>Tracheophyta</taxon>
        <taxon>Spermatophyta</taxon>
        <taxon>Magnoliopsida</taxon>
        <taxon>Liliopsida</taxon>
        <taxon>Asparagales</taxon>
        <taxon>Iridaceae</taxon>
        <taxon>Iridoideae</taxon>
        <taxon>Irideae</taxon>
        <taxon>Iris</taxon>
    </lineage>
</organism>
<reference evidence="6" key="2">
    <citation type="submission" date="2023-04" db="EMBL/GenBank/DDBJ databases">
        <authorList>
            <person name="Bruccoleri R.E."/>
            <person name="Oakeley E.J."/>
            <person name="Faust A.-M."/>
            <person name="Dessus-Babus S."/>
            <person name="Altorfer M."/>
            <person name="Burckhardt D."/>
            <person name="Oertli M."/>
            <person name="Naumann U."/>
            <person name="Petersen F."/>
            <person name="Wong J."/>
        </authorList>
    </citation>
    <scope>NUCLEOTIDE SEQUENCE</scope>
    <source>
        <strain evidence="6">GSM-AAB239-AS_SAM_17_03QT</strain>
        <tissue evidence="6">Leaf</tissue>
    </source>
</reference>
<comment type="caution">
    <text evidence="6">The sequence shown here is derived from an EMBL/GenBank/DDBJ whole genome shotgun (WGS) entry which is preliminary data.</text>
</comment>
<protein>
    <recommendedName>
        <fullName evidence="5">Homeobox domain-containing protein</fullName>
    </recommendedName>
</protein>
<sequence>MNSQRNVISPERSKRKLKTPAQLEALEQFYNEHKYPSESRKLEFAKQIGLSEKQVSGWFCHRRLKDKRLSQNELCTKGTQNVSNGAIHDLSSGLRQESCNSTKQSDRHYDSKEVESRRFDGHNSSVAFSASEQRDRAVHTECYIDADDRSSGSSTASHERIFQQGVKFHATKPKYPFWDANLRSMDGKGVKTRGYMMDSGSLRPKDEAEIPAVSFVKLKLGRRYCEDGPPLVVDFDPLPHGAFDSPVGDSNCGPYYVGDSFQLTSCSPPFVTKEPKKDRSSSWDLVDGYSASLSRFWRGVRRGDGSRKEGVAAATTTLVEEEDVYGCHFGHEQKKRGRWGHNGHKEISLMYDKYSSENIASSMLPNRSEYNRKPFHHQNDYSGCQVTPVSSITKSNNHRLNQTFIMNEGEDTAGEASDEYKRNNGRWSKYRGEEGSNESARHCYRLNGLKAKDTKSLPYPHSDYKYCAQREPFGVDISHPAPGSKGFLIIKGNPQPKRSLTVLNKKIDKEKKTCMLQNSVRPQVLMSRDAKLARRVPGLGLQRPDFFMKGSQKFPRTKSIIRYSEDSASSSTEDETGGITSTME</sequence>
<evidence type="ECO:0000256" key="1">
    <source>
        <dbReference type="ARBA" id="ARBA00004123"/>
    </source>
</evidence>
<dbReference type="GO" id="GO:0003677">
    <property type="term" value="F:DNA binding"/>
    <property type="evidence" value="ECO:0007669"/>
    <property type="project" value="UniProtKB-UniRule"/>
</dbReference>
<dbReference type="PANTHER" id="PTHR47713">
    <property type="entry name" value="HOMEODOMAIN-LIKE SUPERFAMILY PROTEIN"/>
    <property type="match status" value="1"/>
</dbReference>
<dbReference type="PROSITE" id="PS50071">
    <property type="entry name" value="HOMEOBOX_2"/>
    <property type="match status" value="1"/>
</dbReference>
<dbReference type="PANTHER" id="PTHR47713:SF2">
    <property type="entry name" value="HOMEODOMAIN-LIKE SUPERFAMILY PROTEIN"/>
    <property type="match status" value="1"/>
</dbReference>
<reference evidence="6" key="1">
    <citation type="journal article" date="2023" name="GigaByte">
        <title>Genome assembly of the bearded iris, Iris pallida Lam.</title>
        <authorList>
            <person name="Bruccoleri R.E."/>
            <person name="Oakeley E.J."/>
            <person name="Faust A.M.E."/>
            <person name="Altorfer M."/>
            <person name="Dessus-Babus S."/>
            <person name="Burckhardt D."/>
            <person name="Oertli M."/>
            <person name="Naumann U."/>
            <person name="Petersen F."/>
            <person name="Wong J."/>
        </authorList>
    </citation>
    <scope>NUCLEOTIDE SEQUENCE</scope>
    <source>
        <strain evidence="6">GSM-AAB239-AS_SAM_17_03QT</strain>
    </source>
</reference>
<evidence type="ECO:0000256" key="2">
    <source>
        <dbReference type="PROSITE-ProRule" id="PRU00108"/>
    </source>
</evidence>
<dbReference type="EMBL" id="JANAVB010016199">
    <property type="protein sequence ID" value="KAJ6831926.1"/>
    <property type="molecule type" value="Genomic_DNA"/>
</dbReference>
<proteinExistence type="predicted"/>
<keyword evidence="2 3" id="KW-0539">Nucleus</keyword>
<feature type="compositionally biased region" description="Polar residues" evidence="4">
    <location>
        <begin position="93"/>
        <end position="103"/>
    </location>
</feature>
<dbReference type="GO" id="GO:0005634">
    <property type="term" value="C:nucleus"/>
    <property type="evidence" value="ECO:0007669"/>
    <property type="project" value="UniProtKB-SubCell"/>
</dbReference>
<feature type="DNA-binding region" description="Homeobox" evidence="2">
    <location>
        <begin position="11"/>
        <end position="70"/>
    </location>
</feature>
<evidence type="ECO:0000256" key="3">
    <source>
        <dbReference type="RuleBase" id="RU000682"/>
    </source>
</evidence>
<keyword evidence="2 3" id="KW-0371">Homeobox</keyword>